<reference evidence="2 3" key="1">
    <citation type="submission" date="2023-03" db="EMBL/GenBank/DDBJ databases">
        <title>Paludisphaera mucosa sp. nov. a novel planctomycete from northern fen.</title>
        <authorList>
            <person name="Ivanova A."/>
        </authorList>
    </citation>
    <scope>NUCLEOTIDE SEQUENCE [LARGE SCALE GENOMIC DNA]</scope>
    <source>
        <strain evidence="2 3">Pla2</strain>
    </source>
</reference>
<feature type="signal peptide" evidence="1">
    <location>
        <begin position="1"/>
        <end position="26"/>
    </location>
</feature>
<dbReference type="InterPro" id="IPR013424">
    <property type="entry name" value="Ice-binding_C"/>
</dbReference>
<dbReference type="EMBL" id="JARRAG010000003">
    <property type="protein sequence ID" value="MDG3008098.1"/>
    <property type="molecule type" value="Genomic_DNA"/>
</dbReference>
<comment type="caution">
    <text evidence="2">The sequence shown here is derived from an EMBL/GenBank/DDBJ whole genome shotgun (WGS) entry which is preliminary data.</text>
</comment>
<dbReference type="RefSeq" id="WP_277864426.1">
    <property type="nucleotide sequence ID" value="NZ_JARRAG010000003.1"/>
</dbReference>
<evidence type="ECO:0000313" key="3">
    <source>
        <dbReference type="Proteomes" id="UP001216907"/>
    </source>
</evidence>
<sequence>MKKFIIRAFVLGVAAFGTLGVQDARASFVPVLTSPAPGGSSSVFTYSLLFSSNGGSEQLVAGSMVTLYDFDAGVNDPSSVVVAPADFTVTIQNVGVTPVPGSGTITPVDSAAIANISFTYTGTTIRTDATFVVTITLNGNYTTRLGQYASQNSFPAAPGGTNTQIDAVFLPTAAAIPEPTSVVLLGLGGVPLFLLRRRIVKAAV</sequence>
<organism evidence="2 3">
    <name type="scientific">Paludisphaera mucosa</name>
    <dbReference type="NCBI Taxonomy" id="3030827"/>
    <lineage>
        <taxon>Bacteria</taxon>
        <taxon>Pseudomonadati</taxon>
        <taxon>Planctomycetota</taxon>
        <taxon>Planctomycetia</taxon>
        <taxon>Isosphaerales</taxon>
        <taxon>Isosphaeraceae</taxon>
        <taxon>Paludisphaera</taxon>
    </lineage>
</organism>
<name>A0ABT6FL64_9BACT</name>
<evidence type="ECO:0000256" key="1">
    <source>
        <dbReference type="SAM" id="SignalP"/>
    </source>
</evidence>
<dbReference type="NCBIfam" id="TIGR02595">
    <property type="entry name" value="PEP_CTERM"/>
    <property type="match status" value="1"/>
</dbReference>
<feature type="chain" id="PRO_5045330833" evidence="1">
    <location>
        <begin position="27"/>
        <end position="204"/>
    </location>
</feature>
<accession>A0ABT6FL64</accession>
<keyword evidence="3" id="KW-1185">Reference proteome</keyword>
<proteinExistence type="predicted"/>
<protein>
    <submittedName>
        <fullName evidence="2">PEP-CTERM sorting domain-containing protein</fullName>
    </submittedName>
</protein>
<gene>
    <name evidence="2" type="ORF">PZE19_30400</name>
</gene>
<dbReference type="Proteomes" id="UP001216907">
    <property type="component" value="Unassembled WGS sequence"/>
</dbReference>
<evidence type="ECO:0000313" key="2">
    <source>
        <dbReference type="EMBL" id="MDG3008098.1"/>
    </source>
</evidence>
<keyword evidence="1" id="KW-0732">Signal</keyword>